<evidence type="ECO:0000256" key="4">
    <source>
        <dbReference type="ARBA" id="ARBA00022723"/>
    </source>
</evidence>
<proteinExistence type="inferred from homology"/>
<dbReference type="EMBL" id="BMIH01000002">
    <property type="protein sequence ID" value="GGB28434.1"/>
    <property type="molecule type" value="Genomic_DNA"/>
</dbReference>
<keyword evidence="3 8" id="KW-0540">Nuclease</keyword>
<accession>A0A916T329</accession>
<evidence type="ECO:0000256" key="1">
    <source>
        <dbReference type="ARBA" id="ARBA00001946"/>
    </source>
</evidence>
<dbReference type="HAMAP" id="MF_00265">
    <property type="entry name" value="VapC_Nob1"/>
    <property type="match status" value="1"/>
</dbReference>
<sequence length="165" mass="17619">MILLDTEVVWELRGGKAGRSDPAVVAWAQAQPRTGMFVSALSLAEFASAAGQIERSDKAAAAAIRRWADGAVIAAFDGRVLSVDGAVARRAGSLAYPAMRDGLVAATALEHGLTLATRRPADFRSGKVRLVNPWGYAPDAAEEEMDWRQLSRGGPVWLKSLFVRG</sequence>
<keyword evidence="2 8" id="KW-1277">Toxin-antitoxin system</keyword>
<reference evidence="10" key="1">
    <citation type="journal article" date="2014" name="Int. J. Syst. Evol. Microbiol.">
        <title>Complete genome sequence of Corynebacterium casei LMG S-19264T (=DSM 44701T), isolated from a smear-ripened cheese.</title>
        <authorList>
            <consortium name="US DOE Joint Genome Institute (JGI-PGF)"/>
            <person name="Walter F."/>
            <person name="Albersmeier A."/>
            <person name="Kalinowski J."/>
            <person name="Ruckert C."/>
        </authorList>
    </citation>
    <scope>NUCLEOTIDE SEQUENCE</scope>
    <source>
        <strain evidence="10">CGMCC 1.15330</strain>
    </source>
</reference>
<dbReference type="InterPro" id="IPR002716">
    <property type="entry name" value="PIN_dom"/>
</dbReference>
<dbReference type="InterPro" id="IPR022907">
    <property type="entry name" value="VapC_family"/>
</dbReference>
<dbReference type="InterPro" id="IPR050556">
    <property type="entry name" value="Type_II_TA_system_RNase"/>
</dbReference>
<evidence type="ECO:0000313" key="11">
    <source>
        <dbReference type="Proteomes" id="UP000623067"/>
    </source>
</evidence>
<keyword evidence="8" id="KW-0800">Toxin</keyword>
<keyword evidence="5 8" id="KW-0378">Hydrolase</keyword>
<feature type="binding site" evidence="8">
    <location>
        <position position="101"/>
    </location>
    <ligand>
        <name>Mg(2+)</name>
        <dbReference type="ChEBI" id="CHEBI:18420"/>
    </ligand>
</feature>
<reference evidence="10" key="2">
    <citation type="submission" date="2020-09" db="EMBL/GenBank/DDBJ databases">
        <authorList>
            <person name="Sun Q."/>
            <person name="Zhou Y."/>
        </authorList>
    </citation>
    <scope>NUCLEOTIDE SEQUENCE</scope>
    <source>
        <strain evidence="10">CGMCC 1.15330</strain>
    </source>
</reference>
<evidence type="ECO:0000313" key="10">
    <source>
        <dbReference type="EMBL" id="GGB28434.1"/>
    </source>
</evidence>
<comment type="cofactor">
    <cofactor evidence="1 8">
        <name>Mg(2+)</name>
        <dbReference type="ChEBI" id="CHEBI:18420"/>
    </cofactor>
</comment>
<dbReference type="EC" id="3.1.-.-" evidence="8"/>
<gene>
    <name evidence="8" type="primary">vapC</name>
    <name evidence="10" type="ORF">GCM10011380_17550</name>
</gene>
<evidence type="ECO:0000259" key="9">
    <source>
        <dbReference type="Pfam" id="PF01850"/>
    </source>
</evidence>
<name>A0A916T329_9SPHN</name>
<dbReference type="RefSeq" id="WP_188658349.1">
    <property type="nucleotide sequence ID" value="NZ_BMIH01000002.1"/>
</dbReference>
<dbReference type="GO" id="GO:0090729">
    <property type="term" value="F:toxin activity"/>
    <property type="evidence" value="ECO:0007669"/>
    <property type="project" value="UniProtKB-KW"/>
</dbReference>
<evidence type="ECO:0000256" key="3">
    <source>
        <dbReference type="ARBA" id="ARBA00022722"/>
    </source>
</evidence>
<evidence type="ECO:0000256" key="5">
    <source>
        <dbReference type="ARBA" id="ARBA00022801"/>
    </source>
</evidence>
<dbReference type="PANTHER" id="PTHR33653:SF1">
    <property type="entry name" value="RIBONUCLEASE VAPC2"/>
    <property type="match status" value="1"/>
</dbReference>
<comment type="similarity">
    <text evidence="7 8">Belongs to the PINc/VapC protein family.</text>
</comment>
<dbReference type="Gene3D" id="3.40.50.1010">
    <property type="entry name" value="5'-nuclease"/>
    <property type="match status" value="1"/>
</dbReference>
<dbReference type="InterPro" id="IPR029060">
    <property type="entry name" value="PIN-like_dom_sf"/>
</dbReference>
<keyword evidence="11" id="KW-1185">Reference proteome</keyword>
<protein>
    <recommendedName>
        <fullName evidence="8">Ribonuclease VapC</fullName>
        <shortName evidence="8">RNase VapC</shortName>
        <ecNumber evidence="8">3.1.-.-</ecNumber>
    </recommendedName>
    <alternativeName>
        <fullName evidence="8">Toxin VapC</fullName>
    </alternativeName>
</protein>
<dbReference type="SUPFAM" id="SSF88723">
    <property type="entry name" value="PIN domain-like"/>
    <property type="match status" value="1"/>
</dbReference>
<comment type="caution">
    <text evidence="10">The sequence shown here is derived from an EMBL/GenBank/DDBJ whole genome shotgun (WGS) entry which is preliminary data.</text>
</comment>
<feature type="domain" description="PIN" evidence="9">
    <location>
        <begin position="2"/>
        <end position="118"/>
    </location>
</feature>
<dbReference type="AlphaFoldDB" id="A0A916T329"/>
<dbReference type="GO" id="GO:0016787">
    <property type="term" value="F:hydrolase activity"/>
    <property type="evidence" value="ECO:0007669"/>
    <property type="project" value="UniProtKB-KW"/>
</dbReference>
<evidence type="ECO:0000256" key="8">
    <source>
        <dbReference type="HAMAP-Rule" id="MF_00265"/>
    </source>
</evidence>
<dbReference type="Pfam" id="PF01850">
    <property type="entry name" value="PIN"/>
    <property type="match status" value="1"/>
</dbReference>
<keyword evidence="4 8" id="KW-0479">Metal-binding</keyword>
<dbReference type="GO" id="GO:0004540">
    <property type="term" value="F:RNA nuclease activity"/>
    <property type="evidence" value="ECO:0007669"/>
    <property type="project" value="InterPro"/>
</dbReference>
<evidence type="ECO:0000256" key="6">
    <source>
        <dbReference type="ARBA" id="ARBA00022842"/>
    </source>
</evidence>
<dbReference type="PANTHER" id="PTHR33653">
    <property type="entry name" value="RIBONUCLEASE VAPC2"/>
    <property type="match status" value="1"/>
</dbReference>
<feature type="binding site" evidence="8">
    <location>
        <position position="5"/>
    </location>
    <ligand>
        <name>Mg(2+)</name>
        <dbReference type="ChEBI" id="CHEBI:18420"/>
    </ligand>
</feature>
<evidence type="ECO:0000256" key="2">
    <source>
        <dbReference type="ARBA" id="ARBA00022649"/>
    </source>
</evidence>
<dbReference type="Proteomes" id="UP000623067">
    <property type="component" value="Unassembled WGS sequence"/>
</dbReference>
<keyword evidence="6 8" id="KW-0460">Magnesium</keyword>
<dbReference type="GO" id="GO:0000287">
    <property type="term" value="F:magnesium ion binding"/>
    <property type="evidence" value="ECO:0007669"/>
    <property type="project" value="UniProtKB-UniRule"/>
</dbReference>
<comment type="function">
    <text evidence="8">Toxic component of a toxin-antitoxin (TA) system. An RNase.</text>
</comment>
<organism evidence="10 11">
    <name type="scientific">Sphingomonas metalli</name>
    <dbReference type="NCBI Taxonomy" id="1779358"/>
    <lineage>
        <taxon>Bacteria</taxon>
        <taxon>Pseudomonadati</taxon>
        <taxon>Pseudomonadota</taxon>
        <taxon>Alphaproteobacteria</taxon>
        <taxon>Sphingomonadales</taxon>
        <taxon>Sphingomonadaceae</taxon>
        <taxon>Sphingomonas</taxon>
    </lineage>
</organism>
<evidence type="ECO:0000256" key="7">
    <source>
        <dbReference type="ARBA" id="ARBA00038093"/>
    </source>
</evidence>